<protein>
    <submittedName>
        <fullName evidence="1">Uncharacterized protein</fullName>
    </submittedName>
</protein>
<sequence length="119" mass="13329">MNSKGLRKLQLEIDEVLDCNPNPKQDEKSTLEKLLLSIVTTLEFLQMGLSCLELVKSCPSLSILQISVCASGDNAEAVLKYLGRLITCLDLRLNNLKYVVINCYECSKTELLFTKLLFA</sequence>
<dbReference type="EMBL" id="JBANQN010000001">
    <property type="protein sequence ID" value="KAK6803752.1"/>
    <property type="molecule type" value="Genomic_DNA"/>
</dbReference>
<reference evidence="1 2" key="1">
    <citation type="submission" date="2024-02" db="EMBL/GenBank/DDBJ databases">
        <title>de novo genome assembly of Solanum bulbocastanum strain 11H21.</title>
        <authorList>
            <person name="Hosaka A.J."/>
        </authorList>
    </citation>
    <scope>NUCLEOTIDE SEQUENCE [LARGE SCALE GENOMIC DNA]</scope>
    <source>
        <tissue evidence="1">Young leaves</tissue>
    </source>
</reference>
<evidence type="ECO:0000313" key="2">
    <source>
        <dbReference type="Proteomes" id="UP001371456"/>
    </source>
</evidence>
<keyword evidence="2" id="KW-1185">Reference proteome</keyword>
<organism evidence="1 2">
    <name type="scientific">Solanum bulbocastanum</name>
    <name type="common">Wild potato</name>
    <dbReference type="NCBI Taxonomy" id="147425"/>
    <lineage>
        <taxon>Eukaryota</taxon>
        <taxon>Viridiplantae</taxon>
        <taxon>Streptophyta</taxon>
        <taxon>Embryophyta</taxon>
        <taxon>Tracheophyta</taxon>
        <taxon>Spermatophyta</taxon>
        <taxon>Magnoliopsida</taxon>
        <taxon>eudicotyledons</taxon>
        <taxon>Gunneridae</taxon>
        <taxon>Pentapetalae</taxon>
        <taxon>asterids</taxon>
        <taxon>lamiids</taxon>
        <taxon>Solanales</taxon>
        <taxon>Solanaceae</taxon>
        <taxon>Solanoideae</taxon>
        <taxon>Solaneae</taxon>
        <taxon>Solanum</taxon>
    </lineage>
</organism>
<dbReference type="Proteomes" id="UP001371456">
    <property type="component" value="Unassembled WGS sequence"/>
</dbReference>
<dbReference type="AlphaFoldDB" id="A0AAN8U2U8"/>
<proteinExistence type="predicted"/>
<evidence type="ECO:0000313" key="1">
    <source>
        <dbReference type="EMBL" id="KAK6803752.1"/>
    </source>
</evidence>
<comment type="caution">
    <text evidence="1">The sequence shown here is derived from an EMBL/GenBank/DDBJ whole genome shotgun (WGS) entry which is preliminary data.</text>
</comment>
<accession>A0AAN8U2U8</accession>
<name>A0AAN8U2U8_SOLBU</name>
<gene>
    <name evidence="1" type="ORF">RDI58_001536</name>
</gene>